<feature type="domain" description="Sulfatase N-terminal" evidence="5">
    <location>
        <begin position="42"/>
        <end position="337"/>
    </location>
</feature>
<dbReference type="CDD" id="cd16027">
    <property type="entry name" value="SGSH"/>
    <property type="match status" value="1"/>
</dbReference>
<protein>
    <submittedName>
        <fullName evidence="6">Arylsulfatase A</fullName>
    </submittedName>
</protein>
<gene>
    <name evidence="6" type="ORF">SAMN02745166_02284</name>
</gene>
<dbReference type="SUPFAM" id="SSF53649">
    <property type="entry name" value="Alkaline phosphatase-like"/>
    <property type="match status" value="1"/>
</dbReference>
<evidence type="ECO:0000313" key="7">
    <source>
        <dbReference type="Proteomes" id="UP000190774"/>
    </source>
</evidence>
<keyword evidence="4" id="KW-0732">Signal</keyword>
<dbReference type="PANTHER" id="PTHR42693:SF53">
    <property type="entry name" value="ENDO-4-O-SULFATASE"/>
    <property type="match status" value="1"/>
</dbReference>
<feature type="region of interest" description="Disordered" evidence="3">
    <location>
        <begin position="503"/>
        <end position="551"/>
    </location>
</feature>
<evidence type="ECO:0000256" key="2">
    <source>
        <dbReference type="ARBA" id="ARBA00022801"/>
    </source>
</evidence>
<dbReference type="Gene3D" id="3.40.720.10">
    <property type="entry name" value="Alkaline Phosphatase, subunit A"/>
    <property type="match status" value="1"/>
</dbReference>
<dbReference type="InterPro" id="IPR050738">
    <property type="entry name" value="Sulfatase"/>
</dbReference>
<keyword evidence="7" id="KW-1185">Reference proteome</keyword>
<comment type="similarity">
    <text evidence="1">Belongs to the sulfatase family.</text>
</comment>
<accession>A0A1T4Y0H1</accession>
<evidence type="ECO:0000256" key="1">
    <source>
        <dbReference type="ARBA" id="ARBA00008779"/>
    </source>
</evidence>
<sequence length="659" mass="72356">MAIMRFPTFFLVTSGFLLACFWKACTPAVSAAEAAPAASSKPNVLIITTDDMSCDSVGVYGCKLADTTPNMDRLAARGVRFAQAHVVVGNCMPSRNVMWSGRYPHHTGIQGFDPLPREEVKYPVLGELMHAAGWFTGIRGKVPHSTPFVPFPWDIVLDTNAEGKKVHIKDAPSYGESLTQGIEAARKAGQPFCLMLNVSDPHKPFYAEGNKGQTVDDPHVPSRVFTPEEVPVPGFLPDDPVIRKELAHYYSSVRRADDAVGAILAALEKAGEMEKTIILFLSDHGMPLPFAKTQLYHHSTRTPMMMVWPGVTKPGRVEETHMVSAVDLLPTLLEMLNLPLPEGMDGRSFVPVLKGETQEGRDMVFKSYYENSGGQITPMRAVQTKDFLYIFNPWSNGKRVMSGATAGTPTCRQMRVLAKTDEAVAARVDLFDHRRPAEAYDVRYDPDALTNLIDLPAHAAQVTILEQAIEAWMVKTGDPLLDVFRHRQDAAYREQWMLEREQNMKKARGKGRKADRSEVEEDGEMKDEAAPKKGQGPAKAKGKGKGTAMSTAQAHAEAKLIELTLPERLVPGGQAVVKVAHHLPADLGTQPVQITLKSAKNERLERKTLHLRGEGVSEVTFDLPAEVPGGAFIFAGLVGENISTALQHWQSKLVKVSGE</sequence>
<dbReference type="AlphaFoldDB" id="A0A1T4Y0H1"/>
<keyword evidence="2" id="KW-0378">Hydrolase</keyword>
<name>A0A1T4Y0H1_9BACT</name>
<evidence type="ECO:0000259" key="5">
    <source>
        <dbReference type="Pfam" id="PF00884"/>
    </source>
</evidence>
<dbReference type="PANTHER" id="PTHR42693">
    <property type="entry name" value="ARYLSULFATASE FAMILY MEMBER"/>
    <property type="match status" value="1"/>
</dbReference>
<dbReference type="Proteomes" id="UP000190774">
    <property type="component" value="Unassembled WGS sequence"/>
</dbReference>
<dbReference type="GO" id="GO:0004065">
    <property type="term" value="F:arylsulfatase activity"/>
    <property type="evidence" value="ECO:0007669"/>
    <property type="project" value="TreeGrafter"/>
</dbReference>
<dbReference type="InterPro" id="IPR017850">
    <property type="entry name" value="Alkaline_phosphatase_core_sf"/>
</dbReference>
<dbReference type="Pfam" id="PF00884">
    <property type="entry name" value="Sulfatase"/>
    <property type="match status" value="1"/>
</dbReference>
<reference evidence="7" key="1">
    <citation type="submission" date="2017-02" db="EMBL/GenBank/DDBJ databases">
        <authorList>
            <person name="Varghese N."/>
            <person name="Submissions S."/>
        </authorList>
    </citation>
    <scope>NUCLEOTIDE SEQUENCE [LARGE SCALE GENOMIC DNA]</scope>
    <source>
        <strain evidence="7">ATCC 700200</strain>
    </source>
</reference>
<dbReference type="InterPro" id="IPR000917">
    <property type="entry name" value="Sulfatase_N"/>
</dbReference>
<evidence type="ECO:0000313" key="6">
    <source>
        <dbReference type="EMBL" id="SKA95133.1"/>
    </source>
</evidence>
<feature type="signal peptide" evidence="4">
    <location>
        <begin position="1"/>
        <end position="31"/>
    </location>
</feature>
<evidence type="ECO:0000256" key="3">
    <source>
        <dbReference type="SAM" id="MobiDB-lite"/>
    </source>
</evidence>
<feature type="chain" id="PRO_5012798092" evidence="4">
    <location>
        <begin position="32"/>
        <end position="659"/>
    </location>
</feature>
<dbReference type="PROSITE" id="PS51257">
    <property type="entry name" value="PROKAR_LIPOPROTEIN"/>
    <property type="match status" value="1"/>
</dbReference>
<evidence type="ECO:0000256" key="4">
    <source>
        <dbReference type="SAM" id="SignalP"/>
    </source>
</evidence>
<dbReference type="OrthoDB" id="9762324at2"/>
<proteinExistence type="inferred from homology"/>
<dbReference type="EMBL" id="FUYE01000006">
    <property type="protein sequence ID" value="SKA95133.1"/>
    <property type="molecule type" value="Genomic_DNA"/>
</dbReference>
<organism evidence="6 7">
    <name type="scientific">Prosthecobacter debontii</name>
    <dbReference type="NCBI Taxonomy" id="48467"/>
    <lineage>
        <taxon>Bacteria</taxon>
        <taxon>Pseudomonadati</taxon>
        <taxon>Verrucomicrobiota</taxon>
        <taxon>Verrucomicrobiia</taxon>
        <taxon>Verrucomicrobiales</taxon>
        <taxon>Verrucomicrobiaceae</taxon>
        <taxon>Prosthecobacter</taxon>
    </lineage>
</organism>